<evidence type="ECO:0000256" key="3">
    <source>
        <dbReference type="ARBA" id="ARBA00022475"/>
    </source>
</evidence>
<evidence type="ECO:0000256" key="10">
    <source>
        <dbReference type="ARBA" id="ARBA00022777"/>
    </source>
</evidence>
<dbReference type="InterPro" id="IPR003609">
    <property type="entry name" value="Pan_app"/>
</dbReference>
<evidence type="ECO:0000256" key="2">
    <source>
        <dbReference type="ARBA" id="ARBA00012513"/>
    </source>
</evidence>
<dbReference type="InterPro" id="IPR000719">
    <property type="entry name" value="Prot_kinase_dom"/>
</dbReference>
<accession>B9ETD5</accession>
<evidence type="ECO:0000259" key="21">
    <source>
        <dbReference type="PROSITE" id="PS50927"/>
    </source>
</evidence>
<evidence type="ECO:0000256" key="15">
    <source>
        <dbReference type="ARBA" id="ARBA00023170"/>
    </source>
</evidence>
<dbReference type="Gene3D" id="2.90.10.10">
    <property type="entry name" value="Bulb-type lectin domain"/>
    <property type="match status" value="2"/>
</dbReference>
<gene>
    <name evidence="23" type="ORF">OsJ_03699</name>
</gene>
<evidence type="ECO:0000256" key="7">
    <source>
        <dbReference type="ARBA" id="ARBA00022729"/>
    </source>
</evidence>
<feature type="domain" description="Bulb-type lectin" evidence="21">
    <location>
        <begin position="189"/>
        <end position="308"/>
    </location>
</feature>
<dbReference type="InterPro" id="IPR008271">
    <property type="entry name" value="Ser/Thr_kinase_AS"/>
</dbReference>
<dbReference type="GO" id="GO:0051707">
    <property type="term" value="P:response to other organism"/>
    <property type="evidence" value="ECO:0007669"/>
    <property type="project" value="UniProtKB-ARBA"/>
</dbReference>
<keyword evidence="6 19" id="KW-0812">Transmembrane</keyword>
<feature type="domain" description="Protein kinase" evidence="20">
    <location>
        <begin position="1278"/>
        <end position="1539"/>
    </location>
</feature>
<dbReference type="SUPFAM" id="SSF51110">
    <property type="entry name" value="alpha-D-mannose-specific plant lectins"/>
    <property type="match status" value="2"/>
</dbReference>
<evidence type="ECO:0000256" key="5">
    <source>
        <dbReference type="ARBA" id="ARBA00022679"/>
    </source>
</evidence>
<evidence type="ECO:0000256" key="13">
    <source>
        <dbReference type="ARBA" id="ARBA00023136"/>
    </source>
</evidence>
<dbReference type="GO" id="GO:0048544">
    <property type="term" value="P:recognition of pollen"/>
    <property type="evidence" value="ECO:0007669"/>
    <property type="project" value="InterPro"/>
</dbReference>
<dbReference type="InterPro" id="IPR036426">
    <property type="entry name" value="Bulb-type_lectin_dom_sf"/>
</dbReference>
<dbReference type="CDD" id="cd01098">
    <property type="entry name" value="PAN_AP_plant"/>
    <property type="match status" value="1"/>
</dbReference>
<keyword evidence="15" id="KW-0675">Receptor</keyword>
<evidence type="ECO:0000256" key="19">
    <source>
        <dbReference type="SAM" id="Phobius"/>
    </source>
</evidence>
<keyword evidence="10" id="KW-0418">Kinase</keyword>
<dbReference type="Proteomes" id="UP000007752">
    <property type="component" value="Chromosome 1"/>
</dbReference>
<evidence type="ECO:0000256" key="16">
    <source>
        <dbReference type="ARBA" id="ARBA00023180"/>
    </source>
</evidence>
<sequence length="1568" mass="175150">MAFHFSSRVTTQYDHGMEMKRTMFFRGDYKEVVRLYIDDDFSLPGYNGTFESYCCTQTWSQSFSLAQEISYGSRHNPAADGKAVPEGPSNAAPCWDRLGHGSSVAAAEEERRRRRRWRRNCRQHIVGQINRWKFSVPPMIQVLELMDSHFPVNTGELRSFVIWNCGERNFHALFPTCPSDESRERCLGTDSISANETLPDGQTIVSMKNVFVLGFFSPGASSHRYVGIWYSNPVNRTIVWVANRNEPLLDASGVLMFDVNGNLVIAHGGRSLIVAYGQGTKDMKATILDSGNLALSSMANPSRYIWQSFDSPTDTWLPEMKIGLRTTNQTLISWSSIDDPAMGDYKLGMDPAGLSHPAGLSQFIVWWRGNNFWTSGHWSGDMFSLIPELKFFTTIPIFFKCNNSTNDITCTYSANPSDRMTKIVLNSTGSLSIMQFDSLEKSWILLWRQPSTCEVHNLCGAFGICNDNDAVPKCYCTKGFVPQDIIAYTNGYTREGCNRQTKLQCSSDEFFEIPNVRLPDNRKKLPVMGLSECKLACLMNCSCTAYAYLQLDGCSLWYGDLMNLQDGYDVHGAGTLCLRLAASEVESGRNSGITHEEDYFVIVHQGNLPDRQDIAVKRLATNSGQGLVEFKNEVLLIAKLQHVNLVRLLGCCIQGEEKILIYEYMPNKSLDFFLFEKSRSVVLDWRKRIHIIEGIAHGLLYLHKHSRLRIIHRDLKASNILLDIDMNPKISDFGLARIFGSKETQANTNRVVGTYGYMAPEYAMQGIFSVKSDVFSFGVLLLEIVSGMRNAGSHRRGRSLNLLGHAWELWREGRWFDLVDPSTRDAYPEHRVLRCVHVGLMCVQENAVDRPTMSDVISMLTSESITLPDPRQPAFLSIVLPAEMDAHDGSFSQNAMTITDLEDGQTIVSANETFTLGFFSPGTSTYRYVGIWYSNVPNRTVVWVANRNNPVLDTSGILMFDTSGNLVILDGRGSSFTVAYGSGAKDTEATILDSGNLVLRSVSNRSRLRWQSFDYPTDTWLQGMNLGFVGAQNQLLTSWRSSDDPAIGDYSFGMDPNEKGDFFIWERGNVYWKSGLWNGQSYNFTESESMSFLYVSNDARTTLSYSSIPASGMVSGLCLGAGQREAAKHIVHVELLASVPEIKTGKTVANAQKDLIQEMGLDGLVEIPGEDDKCSLWYGNIMNLREGESGDAVGTFYLRLAASELESRGTPVVLIAATVSSVAFLIFASLIFLWMWRQKSKAKGVDTDSAIKLWESEETGSHFTSFCFSEIADATCKFSLENKLGEGGFGPVYKGNLPEGQEIAVKRLAAHSGQGLLEFKNEIMLIAKLQHRNLVRLLGCCIQGEEKILIYEYMPNKSLDFFLFAGQVIQCGLEGIIEGIAQGLLYLHKHSRFRIIHRDLKASNILLDIDMNPKISDFGMARIFGSKETEANTNRVVGTYGYMAPEYAMEGIFSVKSDVFSFGVLLLEIAWELWKEGRWSELADPSIYNACPEHKVLRCIHVGLMCVQESPINRPTMTEIISALDNESTTLPEPKQPAFVSAGIWTEAGVHGGTHSINGMTISDTQGR</sequence>
<evidence type="ECO:0000259" key="20">
    <source>
        <dbReference type="PROSITE" id="PS50011"/>
    </source>
</evidence>
<keyword evidence="14" id="KW-1015">Disulfide bond</keyword>
<evidence type="ECO:0000256" key="12">
    <source>
        <dbReference type="ARBA" id="ARBA00022989"/>
    </source>
</evidence>
<dbReference type="FunFam" id="3.30.200.20:FF:000924">
    <property type="entry name" value="Uncharacterized protein"/>
    <property type="match status" value="1"/>
</dbReference>
<dbReference type="SMART" id="SM00220">
    <property type="entry name" value="S_TKc"/>
    <property type="match status" value="2"/>
</dbReference>
<evidence type="ECO:0000256" key="9">
    <source>
        <dbReference type="ARBA" id="ARBA00022741"/>
    </source>
</evidence>
<dbReference type="SMART" id="SM00108">
    <property type="entry name" value="B_lectin"/>
    <property type="match status" value="2"/>
</dbReference>
<evidence type="ECO:0000256" key="17">
    <source>
        <dbReference type="ARBA" id="ARBA00047899"/>
    </source>
</evidence>
<dbReference type="GO" id="GO:0004674">
    <property type="term" value="F:protein serine/threonine kinase activity"/>
    <property type="evidence" value="ECO:0007669"/>
    <property type="project" value="UniProtKB-KW"/>
</dbReference>
<dbReference type="PROSITE" id="PS50927">
    <property type="entry name" value="BULB_LECTIN"/>
    <property type="match status" value="2"/>
</dbReference>
<dbReference type="Gene3D" id="3.30.200.20">
    <property type="entry name" value="Phosphorylase Kinase, domain 1"/>
    <property type="match status" value="2"/>
</dbReference>
<keyword evidence="4" id="KW-0723">Serine/threonine-protein kinase</keyword>
<dbReference type="Pfam" id="PF07714">
    <property type="entry name" value="PK_Tyr_Ser-Thr"/>
    <property type="match status" value="2"/>
</dbReference>
<dbReference type="PROSITE" id="PS50948">
    <property type="entry name" value="PAN"/>
    <property type="match status" value="1"/>
</dbReference>
<dbReference type="EC" id="2.7.11.1" evidence="2"/>
<dbReference type="CDD" id="cd00028">
    <property type="entry name" value="B_lectin"/>
    <property type="match status" value="2"/>
</dbReference>
<keyword evidence="7" id="KW-0732">Signal</keyword>
<dbReference type="PANTHER" id="PTHR27002">
    <property type="entry name" value="RECEPTOR-LIKE SERINE/THREONINE-PROTEIN KINASE SD1-8"/>
    <property type="match status" value="1"/>
</dbReference>
<feature type="domain" description="Apple" evidence="22">
    <location>
        <begin position="505"/>
        <end position="577"/>
    </location>
</feature>
<dbReference type="FunFam" id="2.90.10.10:FF:000005">
    <property type="entry name" value="G-type lectin S-receptor-like serine/threonine-protein kinase"/>
    <property type="match status" value="1"/>
</dbReference>
<evidence type="ECO:0000259" key="22">
    <source>
        <dbReference type="PROSITE" id="PS50948"/>
    </source>
</evidence>
<comment type="catalytic activity">
    <reaction evidence="17">
        <text>L-threonyl-[protein] + ATP = O-phospho-L-threonyl-[protein] + ADP + H(+)</text>
        <dbReference type="Rhea" id="RHEA:46608"/>
        <dbReference type="Rhea" id="RHEA-COMP:11060"/>
        <dbReference type="Rhea" id="RHEA-COMP:11605"/>
        <dbReference type="ChEBI" id="CHEBI:15378"/>
        <dbReference type="ChEBI" id="CHEBI:30013"/>
        <dbReference type="ChEBI" id="CHEBI:30616"/>
        <dbReference type="ChEBI" id="CHEBI:61977"/>
        <dbReference type="ChEBI" id="CHEBI:456216"/>
        <dbReference type="EC" id="2.7.11.1"/>
    </reaction>
</comment>
<keyword evidence="9" id="KW-0547">Nucleotide-binding</keyword>
<evidence type="ECO:0000256" key="8">
    <source>
        <dbReference type="ARBA" id="ARBA00022737"/>
    </source>
</evidence>
<feature type="domain" description="Protein kinase" evidence="20">
    <location>
        <begin position="565"/>
        <end position="875"/>
    </location>
</feature>
<evidence type="ECO:0000256" key="11">
    <source>
        <dbReference type="ARBA" id="ARBA00022840"/>
    </source>
</evidence>
<keyword evidence="5" id="KW-0808">Transferase</keyword>
<comment type="catalytic activity">
    <reaction evidence="18">
        <text>L-seryl-[protein] + ATP = O-phospho-L-seryl-[protein] + ADP + H(+)</text>
        <dbReference type="Rhea" id="RHEA:17989"/>
        <dbReference type="Rhea" id="RHEA-COMP:9863"/>
        <dbReference type="Rhea" id="RHEA-COMP:11604"/>
        <dbReference type="ChEBI" id="CHEBI:15378"/>
        <dbReference type="ChEBI" id="CHEBI:29999"/>
        <dbReference type="ChEBI" id="CHEBI:30616"/>
        <dbReference type="ChEBI" id="CHEBI:83421"/>
        <dbReference type="ChEBI" id="CHEBI:456216"/>
        <dbReference type="EC" id="2.7.11.1"/>
    </reaction>
</comment>
<dbReference type="FunFam" id="3.30.200.20:FF:000195">
    <property type="entry name" value="G-type lectin S-receptor-like serine/threonine-protein kinase"/>
    <property type="match status" value="1"/>
</dbReference>
<feature type="domain" description="Bulb-type lectin" evidence="21">
    <location>
        <begin position="892"/>
        <end position="1012"/>
    </location>
</feature>
<dbReference type="Pfam" id="PF00954">
    <property type="entry name" value="S_locus_glycop"/>
    <property type="match status" value="1"/>
</dbReference>
<evidence type="ECO:0000313" key="23">
    <source>
        <dbReference type="EMBL" id="EEE55503.1"/>
    </source>
</evidence>
<dbReference type="InterPro" id="IPR011009">
    <property type="entry name" value="Kinase-like_dom_sf"/>
</dbReference>
<dbReference type="FunFam" id="1.10.510.10:FF:000060">
    <property type="entry name" value="G-type lectin S-receptor-like serine/threonine-protein kinase"/>
    <property type="match status" value="1"/>
</dbReference>
<evidence type="ECO:0000256" key="14">
    <source>
        <dbReference type="ARBA" id="ARBA00023157"/>
    </source>
</evidence>
<evidence type="ECO:0000256" key="1">
    <source>
        <dbReference type="ARBA" id="ARBA00004251"/>
    </source>
</evidence>
<dbReference type="CDD" id="cd14066">
    <property type="entry name" value="STKc_IRAK"/>
    <property type="match status" value="1"/>
</dbReference>
<dbReference type="EMBL" id="CM000138">
    <property type="protein sequence ID" value="EEE55503.1"/>
    <property type="molecule type" value="Genomic_DNA"/>
</dbReference>
<reference evidence="23" key="2">
    <citation type="submission" date="2008-12" db="EMBL/GenBank/DDBJ databases">
        <title>Improved gene annotation of the rice (Oryza sativa) genomes.</title>
        <authorList>
            <person name="Wang J."/>
            <person name="Li R."/>
            <person name="Fan W."/>
            <person name="Huang Q."/>
            <person name="Zhang J."/>
            <person name="Zhou Y."/>
            <person name="Hu Y."/>
            <person name="Zi S."/>
            <person name="Li J."/>
            <person name="Ni P."/>
            <person name="Zheng H."/>
            <person name="Zhang Y."/>
            <person name="Zhao M."/>
            <person name="Hao Q."/>
            <person name="McDermott J."/>
            <person name="Samudrala R."/>
            <person name="Kristiansen K."/>
            <person name="Wong G.K.-S."/>
        </authorList>
    </citation>
    <scope>NUCLEOTIDE SEQUENCE</scope>
</reference>
<keyword evidence="11" id="KW-0067">ATP-binding</keyword>
<dbReference type="FunFam" id="1.10.510.10:FF:000129">
    <property type="entry name" value="cysteine-rich receptor-like protein kinase 10"/>
    <property type="match status" value="1"/>
</dbReference>
<keyword evidence="13 19" id="KW-0472">Membrane</keyword>
<keyword evidence="8" id="KW-0677">Repeat</keyword>
<evidence type="ECO:0000256" key="18">
    <source>
        <dbReference type="ARBA" id="ARBA00048679"/>
    </source>
</evidence>
<dbReference type="GO" id="GO:0005886">
    <property type="term" value="C:plasma membrane"/>
    <property type="evidence" value="ECO:0007669"/>
    <property type="project" value="UniProtKB-SubCell"/>
</dbReference>
<keyword evidence="16" id="KW-0325">Glycoprotein</keyword>
<dbReference type="SMART" id="SM00473">
    <property type="entry name" value="PAN_AP"/>
    <property type="match status" value="1"/>
</dbReference>
<proteinExistence type="predicted"/>
<dbReference type="FunFam" id="2.90.10.10:FF:000029">
    <property type="entry name" value="G-type lectin S-receptor-like serine/threonine-protein kinase"/>
    <property type="match status" value="1"/>
</dbReference>
<dbReference type="Gene3D" id="1.10.510.10">
    <property type="entry name" value="Transferase(Phosphotransferase) domain 1"/>
    <property type="match status" value="2"/>
</dbReference>
<evidence type="ECO:0000256" key="6">
    <source>
        <dbReference type="ARBA" id="ARBA00022692"/>
    </source>
</evidence>
<protein>
    <recommendedName>
        <fullName evidence="2">non-specific serine/threonine protein kinase</fullName>
        <ecNumber evidence="2">2.7.11.1</ecNumber>
    </recommendedName>
</protein>
<dbReference type="InterPro" id="IPR001245">
    <property type="entry name" value="Ser-Thr/Tyr_kinase_cat_dom"/>
</dbReference>
<dbReference type="PANTHER" id="PTHR27002:SF897">
    <property type="entry name" value="RECEPTOR-LIKE SERINE_THREONINE-PROTEIN KINASE"/>
    <property type="match status" value="1"/>
</dbReference>
<dbReference type="InterPro" id="IPR001480">
    <property type="entry name" value="Bulb-type_lectin_dom"/>
</dbReference>
<feature type="transmembrane region" description="Helical" evidence="19">
    <location>
        <begin position="1212"/>
        <end position="1236"/>
    </location>
</feature>
<dbReference type="PROSITE" id="PS50011">
    <property type="entry name" value="PROTEIN_KINASE_DOM"/>
    <property type="match status" value="2"/>
</dbReference>
<organism evidence="23">
    <name type="scientific">Oryza sativa subsp. japonica</name>
    <name type="common">Rice</name>
    <dbReference type="NCBI Taxonomy" id="39947"/>
    <lineage>
        <taxon>Eukaryota</taxon>
        <taxon>Viridiplantae</taxon>
        <taxon>Streptophyta</taxon>
        <taxon>Embryophyta</taxon>
        <taxon>Tracheophyta</taxon>
        <taxon>Spermatophyta</taxon>
        <taxon>Magnoliopsida</taxon>
        <taxon>Liliopsida</taxon>
        <taxon>Poales</taxon>
        <taxon>Poaceae</taxon>
        <taxon>BOP clade</taxon>
        <taxon>Oryzoideae</taxon>
        <taxon>Oryzeae</taxon>
        <taxon>Oryzinae</taxon>
        <taxon>Oryza</taxon>
        <taxon>Oryza sativa</taxon>
    </lineage>
</organism>
<dbReference type="PROSITE" id="PS00108">
    <property type="entry name" value="PROTEIN_KINASE_ST"/>
    <property type="match status" value="2"/>
</dbReference>
<keyword evidence="3" id="KW-1003">Cell membrane</keyword>
<comment type="subcellular location">
    <subcellularLocation>
        <location evidence="1">Cell membrane</location>
        <topology evidence="1">Single-pass type I membrane protein</topology>
    </subcellularLocation>
</comment>
<dbReference type="InterPro" id="IPR000858">
    <property type="entry name" value="S_locus_glycoprot_dom"/>
</dbReference>
<dbReference type="GO" id="GO:0005524">
    <property type="term" value="F:ATP binding"/>
    <property type="evidence" value="ECO:0007669"/>
    <property type="project" value="UniProtKB-KW"/>
</dbReference>
<dbReference type="Pfam" id="PF08276">
    <property type="entry name" value="PAN_2"/>
    <property type="match status" value="1"/>
</dbReference>
<evidence type="ECO:0000256" key="4">
    <source>
        <dbReference type="ARBA" id="ARBA00022527"/>
    </source>
</evidence>
<reference evidence="23" key="1">
    <citation type="journal article" date="2005" name="PLoS Biol.">
        <title>The genomes of Oryza sativa: a history of duplications.</title>
        <authorList>
            <person name="Yu J."/>
            <person name="Wang J."/>
            <person name="Lin W."/>
            <person name="Li S."/>
            <person name="Li H."/>
            <person name="Zhou J."/>
            <person name="Ni P."/>
            <person name="Dong W."/>
            <person name="Hu S."/>
            <person name="Zeng C."/>
            <person name="Zhang J."/>
            <person name="Zhang Y."/>
            <person name="Li R."/>
            <person name="Xu Z."/>
            <person name="Li S."/>
            <person name="Li X."/>
            <person name="Zheng H."/>
            <person name="Cong L."/>
            <person name="Lin L."/>
            <person name="Yin J."/>
            <person name="Geng J."/>
            <person name="Li G."/>
            <person name="Shi J."/>
            <person name="Liu J."/>
            <person name="Lv H."/>
            <person name="Li J."/>
            <person name="Wang J."/>
            <person name="Deng Y."/>
            <person name="Ran L."/>
            <person name="Shi X."/>
            <person name="Wang X."/>
            <person name="Wu Q."/>
            <person name="Li C."/>
            <person name="Ren X."/>
            <person name="Wang J."/>
            <person name="Wang X."/>
            <person name="Li D."/>
            <person name="Liu D."/>
            <person name="Zhang X."/>
            <person name="Ji Z."/>
            <person name="Zhao W."/>
            <person name="Sun Y."/>
            <person name="Zhang Z."/>
            <person name="Bao J."/>
            <person name="Han Y."/>
            <person name="Dong L."/>
            <person name="Ji J."/>
            <person name="Chen P."/>
            <person name="Wu S."/>
            <person name="Liu J."/>
            <person name="Xiao Y."/>
            <person name="Bu D."/>
            <person name="Tan J."/>
            <person name="Yang L."/>
            <person name="Ye C."/>
            <person name="Zhang J."/>
            <person name="Xu J."/>
            <person name="Zhou Y."/>
            <person name="Yu Y."/>
            <person name="Zhang B."/>
            <person name="Zhuang S."/>
            <person name="Wei H."/>
            <person name="Liu B."/>
            <person name="Lei M."/>
            <person name="Yu H."/>
            <person name="Li Y."/>
            <person name="Xu H."/>
            <person name="Wei S."/>
            <person name="He X."/>
            <person name="Fang L."/>
            <person name="Zhang Z."/>
            <person name="Zhang Y."/>
            <person name="Huang X."/>
            <person name="Su Z."/>
            <person name="Tong W."/>
            <person name="Li J."/>
            <person name="Tong Z."/>
            <person name="Li S."/>
            <person name="Ye J."/>
            <person name="Wang L."/>
            <person name="Fang L."/>
            <person name="Lei T."/>
            <person name="Chen C."/>
            <person name="Chen H."/>
            <person name="Xu Z."/>
            <person name="Li H."/>
            <person name="Huang H."/>
            <person name="Zhang F."/>
            <person name="Xu H."/>
            <person name="Li N."/>
            <person name="Zhao C."/>
            <person name="Li S."/>
            <person name="Dong L."/>
            <person name="Huang Y."/>
            <person name="Li L."/>
            <person name="Xi Y."/>
            <person name="Qi Q."/>
            <person name="Li W."/>
            <person name="Zhang B."/>
            <person name="Hu W."/>
            <person name="Zhang Y."/>
            <person name="Tian X."/>
            <person name="Jiao Y."/>
            <person name="Liang X."/>
            <person name="Jin J."/>
            <person name="Gao L."/>
            <person name="Zheng W."/>
            <person name="Hao B."/>
            <person name="Liu S."/>
            <person name="Wang W."/>
            <person name="Yuan L."/>
            <person name="Cao M."/>
            <person name="McDermott J."/>
            <person name="Samudrala R."/>
            <person name="Wang J."/>
            <person name="Wong G.K."/>
            <person name="Yang H."/>
        </authorList>
    </citation>
    <scope>NUCLEOTIDE SEQUENCE [LARGE SCALE GENOMIC DNA]</scope>
</reference>
<dbReference type="GO" id="GO:0006950">
    <property type="term" value="P:response to stress"/>
    <property type="evidence" value="ECO:0007669"/>
    <property type="project" value="UniProtKB-ARBA"/>
</dbReference>
<name>B9ETD5_ORYSJ</name>
<dbReference type="Pfam" id="PF01453">
    <property type="entry name" value="B_lectin"/>
    <property type="match status" value="2"/>
</dbReference>
<dbReference type="SUPFAM" id="SSF56112">
    <property type="entry name" value="Protein kinase-like (PK-like)"/>
    <property type="match status" value="2"/>
</dbReference>
<keyword evidence="12 19" id="KW-1133">Transmembrane helix</keyword>